<evidence type="ECO:0000313" key="2">
    <source>
        <dbReference type="EMBL" id="MPM97369.1"/>
    </source>
</evidence>
<accession>A0A645E765</accession>
<reference evidence="2" key="1">
    <citation type="submission" date="2019-08" db="EMBL/GenBank/DDBJ databases">
        <authorList>
            <person name="Kucharzyk K."/>
            <person name="Murdoch R.W."/>
            <person name="Higgins S."/>
            <person name="Loffler F."/>
        </authorList>
    </citation>
    <scope>NUCLEOTIDE SEQUENCE</scope>
</reference>
<comment type="caution">
    <text evidence="2">The sequence shown here is derived from an EMBL/GenBank/DDBJ whole genome shotgun (WGS) entry which is preliminary data.</text>
</comment>
<dbReference type="EMBL" id="VSSQ01043658">
    <property type="protein sequence ID" value="MPM97369.1"/>
    <property type="molecule type" value="Genomic_DNA"/>
</dbReference>
<gene>
    <name evidence="2" type="ORF">SDC9_144542</name>
</gene>
<proteinExistence type="predicted"/>
<name>A0A645E765_9ZZZZ</name>
<feature type="transmembrane region" description="Helical" evidence="1">
    <location>
        <begin position="98"/>
        <end position="116"/>
    </location>
</feature>
<keyword evidence="1" id="KW-1133">Transmembrane helix</keyword>
<feature type="transmembrane region" description="Helical" evidence="1">
    <location>
        <begin position="24"/>
        <end position="40"/>
    </location>
</feature>
<organism evidence="2">
    <name type="scientific">bioreactor metagenome</name>
    <dbReference type="NCBI Taxonomy" id="1076179"/>
    <lineage>
        <taxon>unclassified sequences</taxon>
        <taxon>metagenomes</taxon>
        <taxon>ecological metagenomes</taxon>
    </lineage>
</organism>
<protein>
    <submittedName>
        <fullName evidence="2">Uncharacterized protein</fullName>
    </submittedName>
</protein>
<keyword evidence="1" id="KW-0472">Membrane</keyword>
<feature type="transmembrane region" description="Helical" evidence="1">
    <location>
        <begin position="47"/>
        <end position="68"/>
    </location>
</feature>
<keyword evidence="1" id="KW-0812">Transmembrane</keyword>
<dbReference type="AlphaFoldDB" id="A0A645E765"/>
<evidence type="ECO:0000256" key="1">
    <source>
        <dbReference type="SAM" id="Phobius"/>
    </source>
</evidence>
<sequence>MTLAGFLLCLTRYPASEAFRELAYLLFYGTAAALFLFGAKRLFPNPVAFGALMPVALLGSLVASPVILDMTRLVPGLEILEKLFLPSYYLALSSGKSWGGFGLILIALTGGILLALPPAARRNGSAGRTSSL</sequence>